<comment type="similarity">
    <text evidence="3">Belongs to the dTDP-4-dehydrorhamnose 3,5-epimerase family.</text>
</comment>
<comment type="subunit">
    <text evidence="3">Homodimer.</text>
</comment>
<dbReference type="CDD" id="cd00438">
    <property type="entry name" value="cupin_RmlC"/>
    <property type="match status" value="1"/>
</dbReference>
<accession>A0A2M7H3J4</accession>
<keyword evidence="3" id="KW-0413">Isomerase</keyword>
<comment type="catalytic activity">
    <reaction evidence="3">
        <text>dTDP-4-dehydro-6-deoxy-alpha-D-glucose = dTDP-4-dehydro-beta-L-rhamnose</text>
        <dbReference type="Rhea" id="RHEA:16969"/>
        <dbReference type="ChEBI" id="CHEBI:57649"/>
        <dbReference type="ChEBI" id="CHEBI:62830"/>
        <dbReference type="EC" id="5.1.3.13"/>
    </reaction>
</comment>
<dbReference type="Gene3D" id="2.60.120.10">
    <property type="entry name" value="Jelly Rolls"/>
    <property type="match status" value="1"/>
</dbReference>
<protein>
    <recommendedName>
        <fullName evidence="3">dTDP-4-dehydrorhamnose 3,5-epimerase</fullName>
        <ecNumber evidence="3">5.1.3.13</ecNumber>
    </recommendedName>
    <alternativeName>
        <fullName evidence="3">Thymidine diphospho-4-keto-rhamnose 3,5-epimerase</fullName>
    </alternativeName>
</protein>
<comment type="caution">
    <text evidence="4">The sequence shown here is derived from an EMBL/GenBank/DDBJ whole genome shotgun (WGS) entry which is preliminary data.</text>
</comment>
<proteinExistence type="inferred from homology"/>
<feature type="active site" description="Proton acceptor" evidence="1">
    <location>
        <position position="61"/>
    </location>
</feature>
<reference evidence="4 5" key="1">
    <citation type="submission" date="2017-09" db="EMBL/GenBank/DDBJ databases">
        <title>Depth-based differentiation of microbial function through sediment-hosted aquifers and enrichment of novel symbionts in the deep terrestrial subsurface.</title>
        <authorList>
            <person name="Probst A.J."/>
            <person name="Ladd B."/>
            <person name="Jarett J.K."/>
            <person name="Geller-Mcgrath D.E."/>
            <person name="Sieber C.M."/>
            <person name="Emerson J.B."/>
            <person name="Anantharaman K."/>
            <person name="Thomas B.C."/>
            <person name="Malmstrom R."/>
            <person name="Stieglmeier M."/>
            <person name="Klingl A."/>
            <person name="Woyke T."/>
            <person name="Ryan C.M."/>
            <person name="Banfield J.F."/>
        </authorList>
    </citation>
    <scope>NUCLEOTIDE SEQUENCE [LARGE SCALE GENOMIC DNA]</scope>
    <source>
        <strain evidence="4">CG15_BIG_FIL_POST_REV_8_21_14_020_45_12</strain>
    </source>
</reference>
<evidence type="ECO:0000256" key="3">
    <source>
        <dbReference type="RuleBase" id="RU364069"/>
    </source>
</evidence>
<comment type="pathway">
    <text evidence="3">Carbohydrate biosynthesis; dTDP-L-rhamnose biosynthesis.</text>
</comment>
<dbReference type="Pfam" id="PF00908">
    <property type="entry name" value="dTDP_sugar_isom"/>
    <property type="match status" value="1"/>
</dbReference>
<dbReference type="InterPro" id="IPR011051">
    <property type="entry name" value="RmlC_Cupin_sf"/>
</dbReference>
<dbReference type="GO" id="GO:0000271">
    <property type="term" value="P:polysaccharide biosynthetic process"/>
    <property type="evidence" value="ECO:0007669"/>
    <property type="project" value="TreeGrafter"/>
</dbReference>
<dbReference type="PANTHER" id="PTHR21047">
    <property type="entry name" value="DTDP-6-DEOXY-D-GLUCOSE-3,5 EPIMERASE"/>
    <property type="match status" value="1"/>
</dbReference>
<gene>
    <name evidence="4" type="primary">rfbC</name>
    <name evidence="4" type="ORF">COW24_03455</name>
</gene>
<evidence type="ECO:0000256" key="1">
    <source>
        <dbReference type="PIRSR" id="PIRSR600888-1"/>
    </source>
</evidence>
<organism evidence="4 5">
    <name type="scientific">Candidatus Kerfeldbacteria bacterium CG15_BIG_FIL_POST_REV_8_21_14_020_45_12</name>
    <dbReference type="NCBI Taxonomy" id="2014247"/>
    <lineage>
        <taxon>Bacteria</taxon>
        <taxon>Candidatus Kerfeldiibacteriota</taxon>
    </lineage>
</organism>
<name>A0A2M7H3J4_9BACT</name>
<dbReference type="GO" id="GO:0019305">
    <property type="term" value="P:dTDP-rhamnose biosynthetic process"/>
    <property type="evidence" value="ECO:0007669"/>
    <property type="project" value="UniProtKB-UniRule"/>
</dbReference>
<comment type="function">
    <text evidence="3">Catalyzes the epimerization of the C3' and C5'positions of dTDP-6-deoxy-D-xylo-4-hexulose, forming dTDP-6-deoxy-L-lyxo-4-hexulose.</text>
</comment>
<sequence>MEIIPTPIKDLVVIQPKVFGDDRGWFFESWSQADFVKNGLPTDFVQDNHSFSQKGVLRGLHFQNPPSAQGKLVRCVKGRLWDVAVDVRQNSPTFKQWFSIELSAEAKNMIYIPIGFAHGFYALEDCEMLYKVHGGGYDPASDSGILWNDPEIGVAWPLEGEPTLSEKDKALKPLSETNISF</sequence>
<dbReference type="GO" id="GO:0005829">
    <property type="term" value="C:cytosol"/>
    <property type="evidence" value="ECO:0007669"/>
    <property type="project" value="TreeGrafter"/>
</dbReference>
<dbReference type="NCBIfam" id="TIGR01221">
    <property type="entry name" value="rmlC"/>
    <property type="match status" value="1"/>
</dbReference>
<dbReference type="InterPro" id="IPR014710">
    <property type="entry name" value="RmlC-like_jellyroll"/>
</dbReference>
<evidence type="ECO:0000313" key="4">
    <source>
        <dbReference type="EMBL" id="PIW36793.1"/>
    </source>
</evidence>
<dbReference type="EC" id="5.1.3.13" evidence="3"/>
<dbReference type="UniPathway" id="UPA00124"/>
<dbReference type="PANTHER" id="PTHR21047:SF2">
    <property type="entry name" value="THYMIDINE DIPHOSPHO-4-KETO-RHAMNOSE 3,5-EPIMERASE"/>
    <property type="match status" value="1"/>
</dbReference>
<dbReference type="GO" id="GO:0008830">
    <property type="term" value="F:dTDP-4-dehydrorhamnose 3,5-epimerase activity"/>
    <property type="evidence" value="ECO:0007669"/>
    <property type="project" value="UniProtKB-UniRule"/>
</dbReference>
<evidence type="ECO:0000313" key="5">
    <source>
        <dbReference type="Proteomes" id="UP000230292"/>
    </source>
</evidence>
<feature type="active site" description="Proton donor" evidence="1">
    <location>
        <position position="130"/>
    </location>
</feature>
<dbReference type="Proteomes" id="UP000230292">
    <property type="component" value="Unassembled WGS sequence"/>
</dbReference>
<dbReference type="InterPro" id="IPR000888">
    <property type="entry name" value="RmlC-like"/>
</dbReference>
<evidence type="ECO:0000256" key="2">
    <source>
        <dbReference type="PIRSR" id="PIRSR600888-3"/>
    </source>
</evidence>
<dbReference type="AlphaFoldDB" id="A0A2M7H3J4"/>
<dbReference type="SUPFAM" id="SSF51182">
    <property type="entry name" value="RmlC-like cupins"/>
    <property type="match status" value="1"/>
</dbReference>
<feature type="site" description="Participates in a stacking interaction with the thymidine ring of dTDP-4-oxo-6-deoxyglucose" evidence="2">
    <location>
        <position position="137"/>
    </location>
</feature>
<dbReference type="EMBL" id="PFGC01000040">
    <property type="protein sequence ID" value="PIW36793.1"/>
    <property type="molecule type" value="Genomic_DNA"/>
</dbReference>